<feature type="transmembrane region" description="Helical" evidence="8">
    <location>
        <begin position="1123"/>
        <end position="1143"/>
    </location>
</feature>
<keyword evidence="12" id="KW-1185">Reference proteome</keyword>
<dbReference type="InterPro" id="IPR006626">
    <property type="entry name" value="PbH1"/>
</dbReference>
<feature type="transmembrane region" description="Helical" evidence="8">
    <location>
        <begin position="1238"/>
        <end position="1254"/>
    </location>
</feature>
<keyword evidence="5" id="KW-0732">Signal</keyword>
<evidence type="ECO:0000259" key="9">
    <source>
        <dbReference type="PROSITE" id="PS00022"/>
    </source>
</evidence>
<evidence type="ECO:0000256" key="6">
    <source>
        <dbReference type="ARBA" id="ARBA00023136"/>
    </source>
</evidence>
<sequence>MIYNIFIFILLQYSIIIPLCYSLKYNNGTKETKEQFSYYSELIKTENNLLFKKLNETYSSYYYDKEKFYQEQLRKNRKKRQNESIIKIDITKKNFSSFIEILYNNTLSGSELVINFKEDYYSGELIEEHLSFPVTIYAFKNITFFSEKSTTIDLSNLNPYTWFINFYIGNGLTDKPYIKFKNITFKNFLNYPSLLYVFYITPLTDSYQLYFEDCKFLKARNVIMNLFNCITSNESEPQYVFNNCYFDDNTGGILFVAMNSNYINSSNLVNPEIAKCSNFQFNNCKFTNSGGIAYLCNGSFKYNNCSFKDFKDNLGSKYFNNGLLEGTPFSELSITNSSFYNFTVENGLNLINLDGTSFHMKNNHFKNCFSKSVIHVNSIDAELNSDVYQFDNNTFENTDTIFELVGAKLVVNRLSVINYETNKDIPLLDFTNDRSSSLIVKNSKFENIKFKTNSLIGGEANYKFKNIKFKNITTSSKPILYAMRKNFKFENLEVDNIQGNGDIKDATLLYFDSETNPNTRLNIINAYINNCRTNNPIIKIKGDYSNRVDFKNITIMNSHSYGSLIENIANNSKMTIKNSTFSNNYNVHNTQCGSIYMENNFDINIQNSQFNSNENLNNGGALCFENVNNIKIRIENSEFNNNKGANGGAIYFSKKYNPELYYSNITMHNVTFRGNIAEKFGGAIYSEFNELYLAEVMNVNFLNNIANVAGGALFTPNNIKKCLIPSESLYFKNNTALSYGNNISSLPAYAKLKSEYQETSLTMSSGNYLSFSFYLYDEQDSILEDKSNFFNSISIKAVLYNNRKLNYYIYGNTCRFLYGECKLNNIKILAIPSSYILKFEIESNYNTIIQGEEYDIAITNCNDQEIEMYSRNGLLSCEVPICYDSCPVKVTAICSSGGIKNVNSRKYNKCQCYPGYTGVNCSERIYVNFSDLTKVVKVWADLLIFIHILNIAFLYYNKKKRIIKDTGLLKNIFVSVGLILIYFSYYFMVSNTFITSSLFFVFRISGTILILFIYYLYIFYGCELGVSTIKNDKIKFISNLYNTITYLPSTKTTYPGNTNNIINSAKNSNDLFNQSGNISSNSNNSNNHNESISYIAKNNSTIKSEYTIKDFNKMLTKLCSLNIELLVAYPIIILFTIIVLFFYNKLSDEDSFVQDENHEWYYQCLIHRIELFVNLIEIIFMIIIFIKGKSIGGYIFIYKCCYYITYTIVIWIFFGPLINVITFLVFPKNKKARLRGDFIFNNISLFLISVFFYWDKYFYILTKHGDDPMTYFETRPKNKKTGIRMLNKTKNDNMEILTEDYINIYNECSKVVKFQNGKIKILINKSNRSLYSINNTI</sequence>
<feature type="transmembrane region" description="Helical" evidence="8">
    <location>
        <begin position="1000"/>
        <end position="1020"/>
    </location>
</feature>
<dbReference type="Proteomes" id="UP000193944">
    <property type="component" value="Unassembled WGS sequence"/>
</dbReference>
<feature type="transmembrane region" description="Helical" evidence="8">
    <location>
        <begin position="938"/>
        <end position="956"/>
    </location>
</feature>
<comment type="subcellular location">
    <subcellularLocation>
        <location evidence="1">Cell envelope</location>
    </subcellularLocation>
    <subcellularLocation>
        <location evidence="2">Cell outer membrane</location>
    </subcellularLocation>
    <subcellularLocation>
        <location evidence="3">Secreted</location>
    </subcellularLocation>
</comment>
<feature type="domain" description="EGF-like" evidence="9 10">
    <location>
        <begin position="910"/>
        <end position="921"/>
    </location>
</feature>
<dbReference type="InterPro" id="IPR000742">
    <property type="entry name" value="EGF"/>
</dbReference>
<dbReference type="InterPro" id="IPR003368">
    <property type="entry name" value="POMP_repeat"/>
</dbReference>
<feature type="transmembrane region" description="Helical" evidence="8">
    <location>
        <begin position="1171"/>
        <end position="1188"/>
    </location>
</feature>
<evidence type="ECO:0000256" key="3">
    <source>
        <dbReference type="ARBA" id="ARBA00004613"/>
    </source>
</evidence>
<evidence type="ECO:0000256" key="8">
    <source>
        <dbReference type="SAM" id="Phobius"/>
    </source>
</evidence>
<dbReference type="PROSITE" id="PS01186">
    <property type="entry name" value="EGF_2"/>
    <property type="match status" value="1"/>
</dbReference>
<dbReference type="PANTHER" id="PTHR11319">
    <property type="entry name" value="G PROTEIN-COUPLED RECEPTOR-RELATED"/>
    <property type="match status" value="1"/>
</dbReference>
<dbReference type="NCBIfam" id="TIGR01376">
    <property type="entry name" value="POMP_repeat"/>
    <property type="match status" value="1"/>
</dbReference>
<comment type="caution">
    <text evidence="11">The sequence shown here is derived from an EMBL/GenBank/DDBJ whole genome shotgun (WGS) entry which is preliminary data.</text>
</comment>
<dbReference type="SUPFAM" id="SSF51126">
    <property type="entry name" value="Pectin lyase-like"/>
    <property type="match status" value="2"/>
</dbReference>
<evidence type="ECO:0000256" key="4">
    <source>
        <dbReference type="ARBA" id="ARBA00022525"/>
    </source>
</evidence>
<feature type="transmembrane region" description="Helical" evidence="8">
    <location>
        <begin position="968"/>
        <end position="988"/>
    </location>
</feature>
<organism evidence="11 12">
    <name type="scientific">Anaeromyces robustus</name>
    <dbReference type="NCBI Taxonomy" id="1754192"/>
    <lineage>
        <taxon>Eukaryota</taxon>
        <taxon>Fungi</taxon>
        <taxon>Fungi incertae sedis</taxon>
        <taxon>Chytridiomycota</taxon>
        <taxon>Chytridiomycota incertae sedis</taxon>
        <taxon>Neocallimastigomycetes</taxon>
        <taxon>Neocallimastigales</taxon>
        <taxon>Neocallimastigaceae</taxon>
        <taxon>Anaeromyces</taxon>
    </lineage>
</organism>
<dbReference type="PROSITE" id="PS00022">
    <property type="entry name" value="EGF_1"/>
    <property type="match status" value="1"/>
</dbReference>
<dbReference type="PANTHER" id="PTHR11319:SF35">
    <property type="entry name" value="OUTER MEMBRANE PROTEIN PMPC-RELATED"/>
    <property type="match status" value="1"/>
</dbReference>
<evidence type="ECO:0000313" key="12">
    <source>
        <dbReference type="Proteomes" id="UP000193944"/>
    </source>
</evidence>
<keyword evidence="4" id="KW-0964">Secreted</keyword>
<dbReference type="GO" id="GO:0005576">
    <property type="term" value="C:extracellular region"/>
    <property type="evidence" value="ECO:0007669"/>
    <property type="project" value="UniProtKB-SubCell"/>
</dbReference>
<keyword evidence="6 8" id="KW-0472">Membrane</keyword>
<dbReference type="Pfam" id="PF02415">
    <property type="entry name" value="Chlam_PMP"/>
    <property type="match status" value="1"/>
</dbReference>
<keyword evidence="8" id="KW-1133">Transmembrane helix</keyword>
<reference evidence="11 12" key="2">
    <citation type="submission" date="2016-08" db="EMBL/GenBank/DDBJ databases">
        <title>Pervasive Adenine N6-methylation of Active Genes in Fungi.</title>
        <authorList>
            <consortium name="DOE Joint Genome Institute"/>
            <person name="Mondo S.J."/>
            <person name="Dannebaum R.O."/>
            <person name="Kuo R.C."/>
            <person name="Labutti K."/>
            <person name="Haridas S."/>
            <person name="Kuo A."/>
            <person name="Salamov A."/>
            <person name="Ahrendt S.R."/>
            <person name="Lipzen A."/>
            <person name="Sullivan W."/>
            <person name="Andreopoulos W.B."/>
            <person name="Clum A."/>
            <person name="Lindquist E."/>
            <person name="Daum C."/>
            <person name="Ramamoorthy G.K."/>
            <person name="Gryganskyi A."/>
            <person name="Culley D."/>
            <person name="Magnuson J.K."/>
            <person name="James T.Y."/>
            <person name="O'Malley M.A."/>
            <person name="Stajich J.E."/>
            <person name="Spatafora J.W."/>
            <person name="Visel A."/>
            <person name="Grigoriev I.V."/>
        </authorList>
    </citation>
    <scope>NUCLEOTIDE SEQUENCE [LARGE SCALE GENOMIC DNA]</scope>
    <source>
        <strain evidence="11 12">S4</strain>
    </source>
</reference>
<evidence type="ECO:0000256" key="7">
    <source>
        <dbReference type="ARBA" id="ARBA00023237"/>
    </source>
</evidence>
<dbReference type="EMBL" id="MCFG01000238">
    <property type="protein sequence ID" value="ORX77697.1"/>
    <property type="molecule type" value="Genomic_DNA"/>
</dbReference>
<proteinExistence type="predicted"/>
<gene>
    <name evidence="11" type="ORF">BCR32DRAFT_270499</name>
</gene>
<evidence type="ECO:0000259" key="10">
    <source>
        <dbReference type="PROSITE" id="PS01186"/>
    </source>
</evidence>
<evidence type="ECO:0000313" key="11">
    <source>
        <dbReference type="EMBL" id="ORX77697.1"/>
    </source>
</evidence>
<reference evidence="11 12" key="1">
    <citation type="submission" date="2016-08" db="EMBL/GenBank/DDBJ databases">
        <title>A Parts List for Fungal Cellulosomes Revealed by Comparative Genomics.</title>
        <authorList>
            <consortium name="DOE Joint Genome Institute"/>
            <person name="Haitjema C.H."/>
            <person name="Gilmore S.P."/>
            <person name="Henske J.K."/>
            <person name="Solomon K.V."/>
            <person name="De Groot R."/>
            <person name="Kuo A."/>
            <person name="Mondo S.J."/>
            <person name="Salamov A.A."/>
            <person name="Labutti K."/>
            <person name="Zhao Z."/>
            <person name="Chiniquy J."/>
            <person name="Barry K."/>
            <person name="Brewer H.M."/>
            <person name="Purvine S.O."/>
            <person name="Wright A.T."/>
            <person name="Boxma B."/>
            <person name="Van Alen T."/>
            <person name="Hackstein J.H."/>
            <person name="Baker S.E."/>
            <person name="Grigoriev I.V."/>
            <person name="O'Malley M.A."/>
        </authorList>
    </citation>
    <scope>NUCLEOTIDE SEQUENCE [LARGE SCALE GENOMIC DNA]</scope>
    <source>
        <strain evidence="11 12">S4</strain>
    </source>
</reference>
<dbReference type="SMART" id="SM00710">
    <property type="entry name" value="PbH1"/>
    <property type="match status" value="6"/>
</dbReference>
<evidence type="ECO:0000256" key="5">
    <source>
        <dbReference type="ARBA" id="ARBA00022729"/>
    </source>
</evidence>
<protein>
    <recommendedName>
        <fullName evidence="9 10">EGF-like domain-containing protein</fullName>
    </recommendedName>
</protein>
<dbReference type="InterPro" id="IPR011050">
    <property type="entry name" value="Pectin_lyase_fold/virulence"/>
</dbReference>
<keyword evidence="8" id="KW-0812">Transmembrane</keyword>
<name>A0A1Y1WVX5_9FUNG</name>
<evidence type="ECO:0000256" key="1">
    <source>
        <dbReference type="ARBA" id="ARBA00004196"/>
    </source>
</evidence>
<keyword evidence="7" id="KW-0998">Cell outer membrane</keyword>
<dbReference type="OrthoDB" id="10536518at2759"/>
<accession>A0A1Y1WVX5</accession>
<evidence type="ECO:0000256" key="2">
    <source>
        <dbReference type="ARBA" id="ARBA00004442"/>
    </source>
</evidence>
<feature type="transmembrane region" description="Helical" evidence="8">
    <location>
        <begin position="1200"/>
        <end position="1226"/>
    </location>
</feature>